<reference evidence="1 2" key="1">
    <citation type="submission" date="2013-04" db="EMBL/GenBank/DDBJ databases">
        <title>Oceanicola sp. 22II1-22F33 Genome Sequencing.</title>
        <authorList>
            <person name="Lai Q."/>
            <person name="Li G."/>
            <person name="Shao Z."/>
        </authorList>
    </citation>
    <scope>NUCLEOTIDE SEQUENCE [LARGE SCALE GENOMIC DNA]</scope>
    <source>
        <strain evidence="1 2">22II1-22F33</strain>
    </source>
</reference>
<keyword evidence="2" id="KW-1185">Reference proteome</keyword>
<sequence length="437" mass="47837">MNADGSLELRQDGDYTVEYYNNFVLVRPEGGRPTIFDLTTWSERSIQVEDLGRVSFEGGEPDNIGISGVGFIGADESGTQQAETETDIDEFLAEQLATTDAGSLAQTLTIDGSKANTFAVIWEYLDDGYVADGYYAPVNENFVRLGIAYADYLEDGGAPLTDLIGKFTPDGPDGDLVPERLQSLHDNLLGNLGRDAIEDRFDGALEAELIAAVEAVDPDLLDRTYYSGADNKGEDYDAVRAYDYDKGYARTDFIDRFFGDLDDRATDDQDGDEMIFGDGNSATNYAVSRHEGAGVELALKAKIRFGGDVDEDDVTYNADGTATFDLEATPASTDRMEWNIDWAATITEAGDDDDFTFRFLADVDGSAAEDFVDLTETGSEYSDDLFSDGDLQNSWNYGFFTDDVFDTTNAAGLYTVRLEAYDADELIAAQEIYLDVA</sequence>
<evidence type="ECO:0000313" key="2">
    <source>
        <dbReference type="Proteomes" id="UP000215377"/>
    </source>
</evidence>
<dbReference type="RefSeq" id="WP_088652697.1">
    <property type="nucleotide sequence ID" value="NZ_AQQR01000025.1"/>
</dbReference>
<name>A0A225NC60_9RHOB</name>
<dbReference type="Proteomes" id="UP000215377">
    <property type="component" value="Unassembled WGS sequence"/>
</dbReference>
<gene>
    <name evidence="1" type="ORF">ATO3_25385</name>
</gene>
<evidence type="ECO:0000313" key="1">
    <source>
        <dbReference type="EMBL" id="OWU67882.1"/>
    </source>
</evidence>
<dbReference type="OrthoDB" id="280680at2"/>
<dbReference type="EMBL" id="AQQR01000025">
    <property type="protein sequence ID" value="OWU67882.1"/>
    <property type="molecule type" value="Genomic_DNA"/>
</dbReference>
<dbReference type="AlphaFoldDB" id="A0A225NC60"/>
<accession>A0A225NC60</accession>
<organism evidence="1 2">
    <name type="scientific">Marinibacterium profundimaris</name>
    <dbReference type="NCBI Taxonomy" id="1679460"/>
    <lineage>
        <taxon>Bacteria</taxon>
        <taxon>Pseudomonadati</taxon>
        <taxon>Pseudomonadota</taxon>
        <taxon>Alphaproteobacteria</taxon>
        <taxon>Rhodobacterales</taxon>
        <taxon>Paracoccaceae</taxon>
        <taxon>Marinibacterium</taxon>
    </lineage>
</organism>
<protein>
    <submittedName>
        <fullName evidence="1">Uncharacterized protein</fullName>
    </submittedName>
</protein>
<proteinExistence type="predicted"/>
<comment type="caution">
    <text evidence="1">The sequence shown here is derived from an EMBL/GenBank/DDBJ whole genome shotgun (WGS) entry which is preliminary data.</text>
</comment>